<evidence type="ECO:0000313" key="2">
    <source>
        <dbReference type="EMBL" id="VDM58761.1"/>
    </source>
</evidence>
<reference evidence="4" key="1">
    <citation type="submission" date="2017-02" db="UniProtKB">
        <authorList>
            <consortium name="WormBaseParasite"/>
        </authorList>
    </citation>
    <scope>IDENTIFICATION</scope>
</reference>
<dbReference type="WBParaSite" id="ACOC_0000717501-mRNA-1">
    <property type="protein sequence ID" value="ACOC_0000717501-mRNA-1"/>
    <property type="gene ID" value="ACOC_0000717501"/>
</dbReference>
<dbReference type="Proteomes" id="UP000267027">
    <property type="component" value="Unassembled WGS sequence"/>
</dbReference>
<protein>
    <submittedName>
        <fullName evidence="2 4">Uncharacterized protein</fullName>
    </submittedName>
</protein>
<feature type="region of interest" description="Disordered" evidence="1">
    <location>
        <begin position="18"/>
        <end position="79"/>
    </location>
</feature>
<feature type="compositionally biased region" description="Pro residues" evidence="1">
    <location>
        <begin position="42"/>
        <end position="52"/>
    </location>
</feature>
<accession>A0A0R3PPN2</accession>
<reference evidence="2 3" key="2">
    <citation type="submission" date="2018-11" db="EMBL/GenBank/DDBJ databases">
        <authorList>
            <consortium name="Pathogen Informatics"/>
        </authorList>
    </citation>
    <scope>NUCLEOTIDE SEQUENCE [LARGE SCALE GENOMIC DNA]</scope>
    <source>
        <strain evidence="2 3">Costa Rica</strain>
    </source>
</reference>
<sequence>MNAIGGYYPPWTYAGRHCGVGGAHTGGGGGGGATGQQADGAPSPPRSPPPPRHAISGDVDNETRSTSLEYIRRPNSDGRGYFLSSEIIHGL</sequence>
<organism evidence="4">
    <name type="scientific">Angiostrongylus costaricensis</name>
    <name type="common">Nematode worm</name>
    <dbReference type="NCBI Taxonomy" id="334426"/>
    <lineage>
        <taxon>Eukaryota</taxon>
        <taxon>Metazoa</taxon>
        <taxon>Ecdysozoa</taxon>
        <taxon>Nematoda</taxon>
        <taxon>Chromadorea</taxon>
        <taxon>Rhabditida</taxon>
        <taxon>Rhabditina</taxon>
        <taxon>Rhabditomorpha</taxon>
        <taxon>Strongyloidea</taxon>
        <taxon>Metastrongylidae</taxon>
        <taxon>Angiostrongylus</taxon>
    </lineage>
</organism>
<proteinExistence type="predicted"/>
<evidence type="ECO:0000256" key="1">
    <source>
        <dbReference type="SAM" id="MobiDB-lite"/>
    </source>
</evidence>
<feature type="compositionally biased region" description="Gly residues" evidence="1">
    <location>
        <begin position="18"/>
        <end position="34"/>
    </location>
</feature>
<gene>
    <name evidence="2" type="ORF">ACOC_LOCUS7176</name>
</gene>
<dbReference type="EMBL" id="UYYA01004012">
    <property type="protein sequence ID" value="VDM58761.1"/>
    <property type="molecule type" value="Genomic_DNA"/>
</dbReference>
<dbReference type="AlphaFoldDB" id="A0A0R3PPN2"/>
<evidence type="ECO:0000313" key="4">
    <source>
        <dbReference type="WBParaSite" id="ACOC_0000717501-mRNA-1"/>
    </source>
</evidence>
<name>A0A0R3PPN2_ANGCS</name>
<keyword evidence="3" id="KW-1185">Reference proteome</keyword>
<evidence type="ECO:0000313" key="3">
    <source>
        <dbReference type="Proteomes" id="UP000267027"/>
    </source>
</evidence>